<dbReference type="InterPro" id="IPR036358">
    <property type="entry name" value="BTD_sf"/>
</dbReference>
<dbReference type="Pfam" id="PF09270">
    <property type="entry name" value="BTD"/>
    <property type="match status" value="1"/>
</dbReference>
<dbReference type="GO" id="GO:0000978">
    <property type="term" value="F:RNA polymerase II cis-regulatory region sequence-specific DNA binding"/>
    <property type="evidence" value="ECO:0007669"/>
    <property type="project" value="InterPro"/>
</dbReference>
<dbReference type="AlphaFoldDB" id="A0A0N5C0G4"/>
<dbReference type="Gene3D" id="2.60.40.10">
    <property type="entry name" value="Immunoglobulins"/>
    <property type="match status" value="1"/>
</dbReference>
<dbReference type="InterPro" id="IPR015350">
    <property type="entry name" value="Beta-trefoil_DNA-bd_dom"/>
</dbReference>
<dbReference type="Pfam" id="PF20144">
    <property type="entry name" value="TIG_SUH"/>
    <property type="match status" value="1"/>
</dbReference>
<evidence type="ECO:0000256" key="5">
    <source>
        <dbReference type="ARBA" id="ARBA00023163"/>
    </source>
</evidence>
<dbReference type="GO" id="GO:0005634">
    <property type="term" value="C:nucleus"/>
    <property type="evidence" value="ECO:0007669"/>
    <property type="project" value="UniProtKB-SubCell"/>
</dbReference>
<dbReference type="Gene3D" id="2.60.40.1450">
    <property type="entry name" value="LAG1, DNA binding domain"/>
    <property type="match status" value="1"/>
</dbReference>
<accession>A0A0N5C0G4</accession>
<reference evidence="11" key="1">
    <citation type="submission" date="2017-02" db="UniProtKB">
        <authorList>
            <consortium name="WormBaseParasite"/>
        </authorList>
    </citation>
    <scope>IDENTIFICATION</scope>
</reference>
<evidence type="ECO:0000256" key="2">
    <source>
        <dbReference type="ARBA" id="ARBA00009704"/>
    </source>
</evidence>
<keyword evidence="10" id="KW-1185">Reference proteome</keyword>
<dbReference type="Gene3D" id="2.80.10.50">
    <property type="match status" value="1"/>
</dbReference>
<sequence length="935" mass="103195">MDSSSVKPIDLTLDLSQESLTSKKDPFALIKAAYNIVELERPITANQNLSNINNSNSPPDTQNDQENNNKNIFPAISLATTPIIPTSNHFDIQAAAAAIFGMPQLMQKLTANTSASYLAALQATVDASEILNTPPQKKMCFNNDIQQFSKFDSVSKSLNSILNKNIDPIGRLSLRNLPSSHTILHLKYYKSAKNKMDYSNVVNSTAGVTSPQESALLNLTCLSNTATNLITDISNNDSHLYSSNNNFSKTSLTNDNSAKSIAAALAAVSTGKIGAATNSLTQRYHPYQRPSQGDPSAFLYNQPSLCLSQTYHDSPTHLHQNPSLHSQNSYGAPAYDSCYYYNNQQQQANCYITPNSNQNLYSSSSAVAAASSLVWPSGVSHTNNLTDSSSVGSGYGSCYRTPTHGMTGLYDFSHSIATSSAVGPAFPGVNHHQDTLSSAYGLIPNTNLGFPPNNIPIHVAIADPPVSLSKERMTEYLQNREKYDCKIIIYHAKVAQKSYGNEKRFFCPPPCIYLEGDGWKYKKRQVEELYRKYKMIRGQQNVVMTDHEKVMDQLASDLVAFIGIGSPTEQEKQQLDLSNGKDYCAAKTLFISDSDKRKYFELSVQFFYGSGYDIGTFLSQRIKVISKPSKKKQSMKSSDCKYLCIASGTKVALFNRLRSQTVSTRYLHVENANFHASSTKWGAFTIHLVEGDVTDADASDFRVKDGFVTYGSIIKLVDSVTGLSLPSLKIRKVDKHHVILDSTSQEEPVSQLHKCAFQIVGTEKTYICLSHDRIIQHEATVVDSTRHQINDGAAWTIISTDQAEYTFFEAMGPVADPITPCPVINSIDVIGEGSCPRIEITGMNFSPNHKIWFGSTPVETIYRSSERVLCMVPPLKAVSLEWCREIGKQIIVPVNLVRDDGVIFGSKATFTYKTENIMSPPIGKIHHSINCKTEY</sequence>
<dbReference type="SMART" id="SM01267">
    <property type="entry name" value="LAG1_DNAbind"/>
    <property type="match status" value="1"/>
</dbReference>
<dbReference type="FunFam" id="2.60.40.1450:FF:000001">
    <property type="entry name" value="Recombining binding protein suppressor of hairless"/>
    <property type="match status" value="1"/>
</dbReference>
<dbReference type="InterPro" id="IPR008967">
    <property type="entry name" value="p53-like_TF_DNA-bd_sf"/>
</dbReference>
<feature type="domain" description="RBP-J/Cbf11/Cbf12 DNA binding" evidence="8">
    <location>
        <begin position="486"/>
        <end position="639"/>
    </location>
</feature>
<evidence type="ECO:0000256" key="1">
    <source>
        <dbReference type="ARBA" id="ARBA00004123"/>
    </source>
</evidence>
<keyword evidence="5" id="KW-0804">Transcription</keyword>
<feature type="compositionally biased region" description="Polar residues" evidence="7">
    <location>
        <begin position="58"/>
        <end position="69"/>
    </location>
</feature>
<dbReference type="InterPro" id="IPR040159">
    <property type="entry name" value="CLS_fam"/>
</dbReference>
<dbReference type="Proteomes" id="UP000046392">
    <property type="component" value="Unplaced"/>
</dbReference>
<dbReference type="WBParaSite" id="SPAL_0001149300.1">
    <property type="protein sequence ID" value="SPAL_0001149300.1"/>
    <property type="gene ID" value="SPAL_0001149300"/>
</dbReference>
<dbReference type="SUPFAM" id="SSF49417">
    <property type="entry name" value="p53-like transcription factors"/>
    <property type="match status" value="1"/>
</dbReference>
<keyword evidence="6" id="KW-0539">Nucleus</keyword>
<keyword evidence="3" id="KW-0805">Transcription regulation</keyword>
<dbReference type="SMART" id="SM01268">
    <property type="entry name" value="BTD"/>
    <property type="match status" value="1"/>
</dbReference>
<evidence type="ECO:0000313" key="10">
    <source>
        <dbReference type="Proteomes" id="UP000046392"/>
    </source>
</evidence>
<dbReference type="Pfam" id="PF09271">
    <property type="entry name" value="LAG1-DNAbind"/>
    <property type="match status" value="1"/>
</dbReference>
<dbReference type="PANTHER" id="PTHR10665">
    <property type="entry name" value="RECOMBINING BINDING PROTEIN SUPPRESSOR OF HAIRLESS"/>
    <property type="match status" value="1"/>
</dbReference>
<dbReference type="InterPro" id="IPR015351">
    <property type="entry name" value="RBP-J/Cbf11/Cbf12_DNA-bd"/>
</dbReference>
<feature type="compositionally biased region" description="Low complexity" evidence="7">
    <location>
        <begin position="48"/>
        <end position="57"/>
    </location>
</feature>
<evidence type="ECO:0000256" key="3">
    <source>
        <dbReference type="ARBA" id="ARBA00023015"/>
    </source>
</evidence>
<dbReference type="SUPFAM" id="SSF81296">
    <property type="entry name" value="E set domains"/>
    <property type="match status" value="1"/>
</dbReference>
<dbReference type="InterPro" id="IPR014756">
    <property type="entry name" value="Ig_E-set"/>
</dbReference>
<comment type="subcellular location">
    <subcellularLocation>
        <location evidence="1">Nucleus</location>
    </subcellularLocation>
</comment>
<comment type="similarity">
    <text evidence="2">Belongs to the Su(H) family.</text>
</comment>
<evidence type="ECO:0000256" key="4">
    <source>
        <dbReference type="ARBA" id="ARBA00023125"/>
    </source>
</evidence>
<evidence type="ECO:0000313" key="11">
    <source>
        <dbReference type="WBParaSite" id="SPAL_0001149300.1"/>
    </source>
</evidence>
<feature type="domain" description="Beta-trefoil DNA-binding" evidence="9">
    <location>
        <begin position="643"/>
        <end position="795"/>
    </location>
</feature>
<dbReference type="GO" id="GO:0001228">
    <property type="term" value="F:DNA-binding transcription activator activity, RNA polymerase II-specific"/>
    <property type="evidence" value="ECO:0007669"/>
    <property type="project" value="InterPro"/>
</dbReference>
<dbReference type="InterPro" id="IPR037095">
    <property type="entry name" value="RBP-J/Cbf11_DNA-bd_sf"/>
</dbReference>
<dbReference type="STRING" id="174720.A0A0N5C0G4"/>
<evidence type="ECO:0000256" key="7">
    <source>
        <dbReference type="SAM" id="MobiDB-lite"/>
    </source>
</evidence>
<keyword evidence="4" id="KW-0238">DNA-binding</keyword>
<dbReference type="InterPro" id="IPR013783">
    <property type="entry name" value="Ig-like_fold"/>
</dbReference>
<name>A0A0N5C0G4_STREA</name>
<protein>
    <submittedName>
        <fullName evidence="11">RRM domain-containing protein</fullName>
    </submittedName>
</protein>
<evidence type="ECO:0000259" key="9">
    <source>
        <dbReference type="SMART" id="SM01268"/>
    </source>
</evidence>
<proteinExistence type="inferred from homology"/>
<evidence type="ECO:0000259" key="8">
    <source>
        <dbReference type="SMART" id="SM01267"/>
    </source>
</evidence>
<dbReference type="SUPFAM" id="SSF110217">
    <property type="entry name" value="DNA-binding protein LAG-1 (CSL)"/>
    <property type="match status" value="1"/>
</dbReference>
<dbReference type="InterPro" id="IPR038007">
    <property type="entry name" value="RBP-Jkappa_IPT"/>
</dbReference>
<feature type="region of interest" description="Disordered" evidence="7">
    <location>
        <begin position="48"/>
        <end position="69"/>
    </location>
</feature>
<evidence type="ECO:0000256" key="6">
    <source>
        <dbReference type="ARBA" id="ARBA00023242"/>
    </source>
</evidence>
<organism evidence="10 11">
    <name type="scientific">Strongyloides papillosus</name>
    <name type="common">Intestinal threadworm</name>
    <dbReference type="NCBI Taxonomy" id="174720"/>
    <lineage>
        <taxon>Eukaryota</taxon>
        <taxon>Metazoa</taxon>
        <taxon>Ecdysozoa</taxon>
        <taxon>Nematoda</taxon>
        <taxon>Chromadorea</taxon>
        <taxon>Rhabditida</taxon>
        <taxon>Tylenchina</taxon>
        <taxon>Panagrolaimomorpha</taxon>
        <taxon>Strongyloidoidea</taxon>
        <taxon>Strongyloididae</taxon>
        <taxon>Strongyloides</taxon>
    </lineage>
</organism>